<organism evidence="1">
    <name type="scientific">Cacopsylla melanoneura</name>
    <dbReference type="NCBI Taxonomy" id="428564"/>
    <lineage>
        <taxon>Eukaryota</taxon>
        <taxon>Metazoa</taxon>
        <taxon>Ecdysozoa</taxon>
        <taxon>Arthropoda</taxon>
        <taxon>Hexapoda</taxon>
        <taxon>Insecta</taxon>
        <taxon>Pterygota</taxon>
        <taxon>Neoptera</taxon>
        <taxon>Paraneoptera</taxon>
        <taxon>Hemiptera</taxon>
        <taxon>Sternorrhyncha</taxon>
        <taxon>Psylloidea</taxon>
        <taxon>Psyllidae</taxon>
        <taxon>Psyllinae</taxon>
        <taxon>Cacopsylla</taxon>
    </lineage>
</organism>
<protein>
    <submittedName>
        <fullName evidence="1">Uncharacterized protein</fullName>
    </submittedName>
</protein>
<accession>A0A8D8R9X8</accession>
<proteinExistence type="predicted"/>
<dbReference type="EMBL" id="HBUF01136903">
    <property type="protein sequence ID" value="CAG6645431.1"/>
    <property type="molecule type" value="Transcribed_RNA"/>
</dbReference>
<evidence type="ECO:0000313" key="1">
    <source>
        <dbReference type="EMBL" id="CAG6645431.1"/>
    </source>
</evidence>
<name>A0A8D8R9X8_9HEMI</name>
<dbReference type="AlphaFoldDB" id="A0A8D8R9X8"/>
<reference evidence="1" key="1">
    <citation type="submission" date="2021-05" db="EMBL/GenBank/DDBJ databases">
        <authorList>
            <person name="Alioto T."/>
            <person name="Alioto T."/>
            <person name="Gomez Garrido J."/>
        </authorList>
    </citation>
    <scope>NUCLEOTIDE SEQUENCE</scope>
</reference>
<sequence length="121" mass="13567">MITRPGAFHFGDSTSHPPQNQTFQQHLSSFQHHLHIQLLSPSSSFQHHIHIQLLSPSSSFLSTSLTQLSLSSSHSTSLTFFLIPASYSHPTPLTFFLIILNRIPIDLMIEICVLILSHPNT</sequence>